<dbReference type="InterPro" id="IPR051132">
    <property type="entry name" value="3-5_Exonuclease_domain"/>
</dbReference>
<keyword evidence="1" id="KW-0540">Nuclease</keyword>
<keyword evidence="2" id="KW-0378">Hydrolase</keyword>
<evidence type="ECO:0000313" key="3">
    <source>
        <dbReference type="EMBL" id="KAI3955250.1"/>
    </source>
</evidence>
<dbReference type="SUPFAM" id="SSF53098">
    <property type="entry name" value="Ribonuclease H-like"/>
    <property type="match status" value="1"/>
</dbReference>
<dbReference type="PANTHER" id="PTHR13620:SF59">
    <property type="entry name" value="POLYNUCLEOTIDYL TRANSFERASE, RIBONUCLEASE H-LIKE SUPERFAMILY PROTEIN"/>
    <property type="match status" value="1"/>
</dbReference>
<dbReference type="Proteomes" id="UP001202328">
    <property type="component" value="Unassembled WGS sequence"/>
</dbReference>
<dbReference type="AlphaFoldDB" id="A0AAD4TD89"/>
<dbReference type="InterPro" id="IPR012337">
    <property type="entry name" value="RNaseH-like_sf"/>
</dbReference>
<dbReference type="GO" id="GO:0005634">
    <property type="term" value="C:nucleus"/>
    <property type="evidence" value="ECO:0007669"/>
    <property type="project" value="TreeGrafter"/>
</dbReference>
<reference evidence="3" key="1">
    <citation type="submission" date="2022-04" db="EMBL/GenBank/DDBJ databases">
        <title>A functionally conserved STORR gene fusion in Papaver species that diverged 16.8 million years ago.</title>
        <authorList>
            <person name="Catania T."/>
        </authorList>
    </citation>
    <scope>NUCLEOTIDE SEQUENCE</scope>
    <source>
        <strain evidence="3">S-188037</strain>
    </source>
</reference>
<evidence type="ECO:0000313" key="4">
    <source>
        <dbReference type="Proteomes" id="UP001202328"/>
    </source>
</evidence>
<accession>A0AAD4TD89</accession>
<name>A0AAD4TD89_9MAGN</name>
<comment type="caution">
    <text evidence="3">The sequence shown here is derived from an EMBL/GenBank/DDBJ whole genome shotgun (WGS) entry which is preliminary data.</text>
</comment>
<dbReference type="GO" id="GO:0008408">
    <property type="term" value="F:3'-5' exonuclease activity"/>
    <property type="evidence" value="ECO:0007669"/>
    <property type="project" value="TreeGrafter"/>
</dbReference>
<dbReference type="Gene3D" id="3.30.420.10">
    <property type="entry name" value="Ribonuclease H-like superfamily/Ribonuclease H"/>
    <property type="match status" value="1"/>
</dbReference>
<evidence type="ECO:0000256" key="1">
    <source>
        <dbReference type="ARBA" id="ARBA00022722"/>
    </source>
</evidence>
<dbReference type="InterPro" id="IPR036397">
    <property type="entry name" value="RNaseH_sf"/>
</dbReference>
<sequence>MVKEWIDSSLYFGRHQYRNRTLAVGLGVQWLPSYRGSYDPTETLQKCVGTRCLLIQFFHTLYVSTILRIFLCNEKITFVGIWNYKSKEYFDIHQEGLKIMLLLQVIGTLIKNLSHDQVQYACADDHVSADIGKNLEAWNYKSRSK</sequence>
<dbReference type="GO" id="GO:0005737">
    <property type="term" value="C:cytoplasm"/>
    <property type="evidence" value="ECO:0007669"/>
    <property type="project" value="TreeGrafter"/>
</dbReference>
<protein>
    <submittedName>
        <fullName evidence="3">Uncharacterized protein</fullName>
    </submittedName>
</protein>
<gene>
    <name evidence="3" type="ORF">MKW98_020883</name>
</gene>
<dbReference type="GO" id="GO:0003676">
    <property type="term" value="F:nucleic acid binding"/>
    <property type="evidence" value="ECO:0007669"/>
    <property type="project" value="InterPro"/>
</dbReference>
<evidence type="ECO:0000256" key="2">
    <source>
        <dbReference type="ARBA" id="ARBA00022801"/>
    </source>
</evidence>
<dbReference type="PANTHER" id="PTHR13620">
    <property type="entry name" value="3-5 EXONUCLEASE"/>
    <property type="match status" value="1"/>
</dbReference>
<dbReference type="EMBL" id="JAJJMB010001778">
    <property type="protein sequence ID" value="KAI3955250.1"/>
    <property type="molecule type" value="Genomic_DNA"/>
</dbReference>
<keyword evidence="4" id="KW-1185">Reference proteome</keyword>
<proteinExistence type="predicted"/>
<organism evidence="3 4">
    <name type="scientific">Papaver atlanticum</name>
    <dbReference type="NCBI Taxonomy" id="357466"/>
    <lineage>
        <taxon>Eukaryota</taxon>
        <taxon>Viridiplantae</taxon>
        <taxon>Streptophyta</taxon>
        <taxon>Embryophyta</taxon>
        <taxon>Tracheophyta</taxon>
        <taxon>Spermatophyta</taxon>
        <taxon>Magnoliopsida</taxon>
        <taxon>Ranunculales</taxon>
        <taxon>Papaveraceae</taxon>
        <taxon>Papaveroideae</taxon>
        <taxon>Papaver</taxon>
    </lineage>
</organism>